<sequence length="367" mass="43697">MIRIYSRFCFTPDEEGMLEIYSILNFFIFEYNKEKCIKRIFDPLFEEAFSNLEKLIHHDVENICQNITVGKLNKGSADYIYLKEQNMLLNEYILVLFDWIKNLTLLRNSIEKDKNNPELKTIQKFQDLCKILYYSKILYSIIKYIYPNVIEHDRLLYCLDKMSVHVRSLDLILICLEQRKFDYGEIYKNIKWRFIEPTQNIIELNEKPSVTFDNLRSNCKLPDDSTKLDFKDKYIQNQFDGYDKSLELSTCIHCEIRLIDYLIEQNIHEIYDFDIEIGISKLSCYPYDDIMNYVNDKLYNLIEKELKDFERNDRTISGDNDKQPRTMIPEAVFPELLVKILRKLTVSGRNPAGKCPEFPPDISSGRN</sequence>
<name>A0A818JG31_9BILA</name>
<dbReference type="AlphaFoldDB" id="A0A818JG31"/>
<evidence type="ECO:0000313" key="1">
    <source>
        <dbReference type="EMBL" id="CAF3535312.1"/>
    </source>
</evidence>
<comment type="caution">
    <text evidence="1">The sequence shown here is derived from an EMBL/GenBank/DDBJ whole genome shotgun (WGS) entry which is preliminary data.</text>
</comment>
<proteinExistence type="predicted"/>
<reference evidence="1" key="1">
    <citation type="submission" date="2021-02" db="EMBL/GenBank/DDBJ databases">
        <authorList>
            <person name="Nowell W R."/>
        </authorList>
    </citation>
    <scope>NUCLEOTIDE SEQUENCE</scope>
</reference>
<dbReference type="Proteomes" id="UP000663844">
    <property type="component" value="Unassembled WGS sequence"/>
</dbReference>
<accession>A0A818JG31</accession>
<evidence type="ECO:0000313" key="2">
    <source>
        <dbReference type="Proteomes" id="UP000663844"/>
    </source>
</evidence>
<organism evidence="1 2">
    <name type="scientific">Adineta steineri</name>
    <dbReference type="NCBI Taxonomy" id="433720"/>
    <lineage>
        <taxon>Eukaryota</taxon>
        <taxon>Metazoa</taxon>
        <taxon>Spiralia</taxon>
        <taxon>Gnathifera</taxon>
        <taxon>Rotifera</taxon>
        <taxon>Eurotatoria</taxon>
        <taxon>Bdelloidea</taxon>
        <taxon>Adinetida</taxon>
        <taxon>Adinetidae</taxon>
        <taxon>Adineta</taxon>
    </lineage>
</organism>
<gene>
    <name evidence="1" type="ORF">OXD698_LOCUS3156</name>
</gene>
<dbReference type="EMBL" id="CAJOAZ010000110">
    <property type="protein sequence ID" value="CAF3535312.1"/>
    <property type="molecule type" value="Genomic_DNA"/>
</dbReference>
<protein>
    <submittedName>
        <fullName evidence="1">Uncharacterized protein</fullName>
    </submittedName>
</protein>